<evidence type="ECO:0000256" key="1">
    <source>
        <dbReference type="ARBA" id="ARBA00023125"/>
    </source>
</evidence>
<proteinExistence type="predicted"/>
<gene>
    <name evidence="3" type="ORF">H8709_09050</name>
</gene>
<dbReference type="Gene3D" id="1.10.260.40">
    <property type="entry name" value="lambda repressor-like DNA-binding domains"/>
    <property type="match status" value="1"/>
</dbReference>
<feature type="domain" description="HTH cro/C1-type" evidence="2">
    <location>
        <begin position="9"/>
        <end position="65"/>
    </location>
</feature>
<dbReference type="InterPro" id="IPR050807">
    <property type="entry name" value="TransReg_Diox_bact_type"/>
</dbReference>
<dbReference type="Pfam" id="PF01381">
    <property type="entry name" value="HTH_3"/>
    <property type="match status" value="1"/>
</dbReference>
<evidence type="ECO:0000313" key="4">
    <source>
        <dbReference type="Proteomes" id="UP000660861"/>
    </source>
</evidence>
<dbReference type="GO" id="GO:0003700">
    <property type="term" value="F:DNA-binding transcription factor activity"/>
    <property type="evidence" value="ECO:0007669"/>
    <property type="project" value="TreeGrafter"/>
</dbReference>
<dbReference type="EMBL" id="JACRTC010000006">
    <property type="protein sequence ID" value="MBC8570973.1"/>
    <property type="molecule type" value="Genomic_DNA"/>
</dbReference>
<dbReference type="SUPFAM" id="SSF47413">
    <property type="entry name" value="lambda repressor-like DNA-binding domains"/>
    <property type="match status" value="1"/>
</dbReference>
<dbReference type="AlphaFoldDB" id="A0A926EBW9"/>
<dbReference type="Proteomes" id="UP000660861">
    <property type="component" value="Unassembled WGS sequence"/>
</dbReference>
<dbReference type="RefSeq" id="WP_262398066.1">
    <property type="nucleotide sequence ID" value="NZ_JACRTC010000006.1"/>
</dbReference>
<keyword evidence="1" id="KW-0238">DNA-binding</keyword>
<dbReference type="PANTHER" id="PTHR46797">
    <property type="entry name" value="HTH-TYPE TRANSCRIPTIONAL REGULATOR"/>
    <property type="match status" value="1"/>
</dbReference>
<dbReference type="PANTHER" id="PTHR46797:SF2">
    <property type="entry name" value="TRANSCRIPTIONAL REGULATOR"/>
    <property type="match status" value="1"/>
</dbReference>
<dbReference type="InterPro" id="IPR001387">
    <property type="entry name" value="Cro/C1-type_HTH"/>
</dbReference>
<keyword evidence="4" id="KW-1185">Reference proteome</keyword>
<dbReference type="GO" id="GO:0003677">
    <property type="term" value="F:DNA binding"/>
    <property type="evidence" value="ECO:0007669"/>
    <property type="project" value="UniProtKB-KW"/>
</dbReference>
<accession>A0A926EBW9</accession>
<comment type="caution">
    <text evidence="3">The sequence shown here is derived from an EMBL/GenBank/DDBJ whole genome shotgun (WGS) entry which is preliminary data.</text>
</comment>
<evidence type="ECO:0000313" key="3">
    <source>
        <dbReference type="EMBL" id="MBC8570973.1"/>
    </source>
</evidence>
<dbReference type="InterPro" id="IPR010982">
    <property type="entry name" value="Lambda_DNA-bd_dom_sf"/>
</dbReference>
<organism evidence="3 4">
    <name type="scientific">Zongyangia hominis</name>
    <dbReference type="NCBI Taxonomy" id="2763677"/>
    <lineage>
        <taxon>Bacteria</taxon>
        <taxon>Bacillati</taxon>
        <taxon>Bacillota</taxon>
        <taxon>Clostridia</taxon>
        <taxon>Eubacteriales</taxon>
        <taxon>Oscillospiraceae</taxon>
        <taxon>Zongyangia</taxon>
    </lineage>
</organism>
<sequence>MIRQIGLNIAYHRKRKGYTQEQLADRVPMSRGHLSHIESYNVQTKFSVSTLLAIAKALEIEPKLLFEFRE</sequence>
<protein>
    <submittedName>
        <fullName evidence="3">Helix-turn-helix transcriptional regulator</fullName>
    </submittedName>
</protein>
<dbReference type="PROSITE" id="PS50943">
    <property type="entry name" value="HTH_CROC1"/>
    <property type="match status" value="1"/>
</dbReference>
<evidence type="ECO:0000259" key="2">
    <source>
        <dbReference type="PROSITE" id="PS50943"/>
    </source>
</evidence>
<reference evidence="3" key="1">
    <citation type="submission" date="2020-08" db="EMBL/GenBank/DDBJ databases">
        <title>Genome public.</title>
        <authorList>
            <person name="Liu C."/>
            <person name="Sun Q."/>
        </authorList>
    </citation>
    <scope>NUCLEOTIDE SEQUENCE</scope>
    <source>
        <strain evidence="3">NSJ-54</strain>
    </source>
</reference>
<dbReference type="SMART" id="SM00530">
    <property type="entry name" value="HTH_XRE"/>
    <property type="match status" value="1"/>
</dbReference>
<dbReference type="GO" id="GO:0005829">
    <property type="term" value="C:cytosol"/>
    <property type="evidence" value="ECO:0007669"/>
    <property type="project" value="TreeGrafter"/>
</dbReference>
<name>A0A926EBW9_9FIRM</name>
<dbReference type="CDD" id="cd00093">
    <property type="entry name" value="HTH_XRE"/>
    <property type="match status" value="1"/>
</dbReference>